<dbReference type="AlphaFoldDB" id="A0A8J2HV99"/>
<dbReference type="GO" id="GO:0005524">
    <property type="term" value="F:ATP binding"/>
    <property type="evidence" value="ECO:0007669"/>
    <property type="project" value="InterPro"/>
</dbReference>
<dbReference type="Pfam" id="PF00069">
    <property type="entry name" value="Pkinase"/>
    <property type="match status" value="1"/>
</dbReference>
<dbReference type="PANTHER" id="PTHR13954">
    <property type="entry name" value="IRE1-RELATED"/>
    <property type="match status" value="1"/>
</dbReference>
<reference evidence="2" key="1">
    <citation type="submission" date="2021-05" db="EMBL/GenBank/DDBJ databases">
        <authorList>
            <person name="Stam R."/>
        </authorList>
    </citation>
    <scope>NUCLEOTIDE SEQUENCE</scope>
    <source>
        <strain evidence="2">CS162</strain>
    </source>
</reference>
<dbReference type="InterPro" id="IPR011009">
    <property type="entry name" value="Kinase-like_dom_sf"/>
</dbReference>
<gene>
    <name evidence="2" type="ORF">ALTATR162_LOCUS451</name>
</gene>
<dbReference type="PROSITE" id="PS50011">
    <property type="entry name" value="PROTEIN_KINASE_DOM"/>
    <property type="match status" value="1"/>
</dbReference>
<evidence type="ECO:0000259" key="1">
    <source>
        <dbReference type="PROSITE" id="PS50011"/>
    </source>
</evidence>
<dbReference type="InterPro" id="IPR045133">
    <property type="entry name" value="IRE1/2-like"/>
</dbReference>
<dbReference type="Gene3D" id="1.10.510.10">
    <property type="entry name" value="Transferase(Phosphotransferase) domain 1"/>
    <property type="match status" value="1"/>
</dbReference>
<evidence type="ECO:0000313" key="2">
    <source>
        <dbReference type="EMBL" id="CAG5138847.1"/>
    </source>
</evidence>
<protein>
    <recommendedName>
        <fullName evidence="1">Protein kinase domain-containing protein</fullName>
    </recommendedName>
</protein>
<comment type="caution">
    <text evidence="2">The sequence shown here is derived from an EMBL/GenBank/DDBJ whole genome shotgun (WGS) entry which is preliminary data.</text>
</comment>
<dbReference type="GO" id="GO:0051082">
    <property type="term" value="F:unfolded protein binding"/>
    <property type="evidence" value="ECO:0007669"/>
    <property type="project" value="TreeGrafter"/>
</dbReference>
<dbReference type="OrthoDB" id="4062651at2759"/>
<name>A0A8J2HV99_9PLEO</name>
<evidence type="ECO:0000313" key="3">
    <source>
        <dbReference type="Proteomes" id="UP000676310"/>
    </source>
</evidence>
<accession>A0A8J2HV99</accession>
<dbReference type="PANTHER" id="PTHR13954:SF6">
    <property type="entry name" value="NON-SPECIFIC SERINE_THREONINE PROTEIN KINASE"/>
    <property type="match status" value="1"/>
</dbReference>
<organism evidence="2 3">
    <name type="scientific">Alternaria atra</name>
    <dbReference type="NCBI Taxonomy" id="119953"/>
    <lineage>
        <taxon>Eukaryota</taxon>
        <taxon>Fungi</taxon>
        <taxon>Dikarya</taxon>
        <taxon>Ascomycota</taxon>
        <taxon>Pezizomycotina</taxon>
        <taxon>Dothideomycetes</taxon>
        <taxon>Pleosporomycetidae</taxon>
        <taxon>Pleosporales</taxon>
        <taxon>Pleosporineae</taxon>
        <taxon>Pleosporaceae</taxon>
        <taxon>Alternaria</taxon>
        <taxon>Alternaria sect. Ulocladioides</taxon>
    </lineage>
</organism>
<dbReference type="GO" id="GO:0070059">
    <property type="term" value="P:intrinsic apoptotic signaling pathway in response to endoplasmic reticulum stress"/>
    <property type="evidence" value="ECO:0007669"/>
    <property type="project" value="TreeGrafter"/>
</dbReference>
<dbReference type="GO" id="GO:1990604">
    <property type="term" value="C:IRE1-TRAF2-ASK1 complex"/>
    <property type="evidence" value="ECO:0007669"/>
    <property type="project" value="TreeGrafter"/>
</dbReference>
<dbReference type="InterPro" id="IPR000719">
    <property type="entry name" value="Prot_kinase_dom"/>
</dbReference>
<keyword evidence="3" id="KW-1185">Reference proteome</keyword>
<dbReference type="GO" id="GO:0036498">
    <property type="term" value="P:IRE1-mediated unfolded protein response"/>
    <property type="evidence" value="ECO:0007669"/>
    <property type="project" value="TreeGrafter"/>
</dbReference>
<sequence length="389" mass="44834">MSTVSLIDIKAKRRDRGIARTLRENWFVKKAYSDAKSWWQFALLATSAERTLYRTSNERKRPAARGARDSALQLETRWGKISAMANYYFDKYIHNPTYAITLSRFRPASPSCVSILRLLKQQRTMRADPGIGAQIRSKKDLTSLCEVENLETGAFVRCTFTYIDEHDRAWFGQTKDIRKYDLTVQDLNRLLQRVPDERVYPLQTTTLTVVSEETRSHLYIKRPKLLCLDNEEEAKLLPQMLLGEAEVLQFLEQNPHPNIVRFHGCTVNRGRFTGIALERHSVILQYRHEDVPRPLDIDICMRGIRAALRHLHSLGFAHNDLNPTNIAIDGDDNPKLLDFGSCRRFGEILLSGGTYGWIDEDYTTSAQSHDERAAEKIEAWLLSKAQEQH</sequence>
<dbReference type="EMBL" id="CAJRGZ010000014">
    <property type="protein sequence ID" value="CAG5138847.1"/>
    <property type="molecule type" value="Genomic_DNA"/>
</dbReference>
<proteinExistence type="predicted"/>
<dbReference type="RefSeq" id="XP_043163980.1">
    <property type="nucleotide sequence ID" value="XM_043308045.1"/>
</dbReference>
<dbReference type="GO" id="GO:0004521">
    <property type="term" value="F:RNA endonuclease activity"/>
    <property type="evidence" value="ECO:0007669"/>
    <property type="project" value="InterPro"/>
</dbReference>
<dbReference type="GO" id="GO:0004674">
    <property type="term" value="F:protein serine/threonine kinase activity"/>
    <property type="evidence" value="ECO:0007669"/>
    <property type="project" value="InterPro"/>
</dbReference>
<dbReference type="GeneID" id="67016185"/>
<dbReference type="Proteomes" id="UP000676310">
    <property type="component" value="Unassembled WGS sequence"/>
</dbReference>
<feature type="domain" description="Protein kinase" evidence="1">
    <location>
        <begin position="160"/>
        <end position="389"/>
    </location>
</feature>
<dbReference type="SUPFAM" id="SSF56112">
    <property type="entry name" value="Protein kinase-like (PK-like)"/>
    <property type="match status" value="1"/>
</dbReference>